<dbReference type="PRINTS" id="PR01607">
    <property type="entry name" value="APYRASEFAMLY"/>
</dbReference>
<comment type="catalytic activity">
    <reaction evidence="1">
        <text>a ribonucleoside 3'-phosphate + H2O = a ribonucleoside + phosphate</text>
        <dbReference type="Rhea" id="RHEA:10144"/>
        <dbReference type="ChEBI" id="CHEBI:13197"/>
        <dbReference type="ChEBI" id="CHEBI:15377"/>
        <dbReference type="ChEBI" id="CHEBI:18254"/>
        <dbReference type="ChEBI" id="CHEBI:43474"/>
        <dbReference type="EC" id="3.1.3.6"/>
    </reaction>
</comment>
<dbReference type="AlphaFoldDB" id="A0AB39BXN8"/>
<keyword evidence="8 11" id="KW-0547">Nucleotide-binding</keyword>
<dbReference type="Pfam" id="PF00149">
    <property type="entry name" value="Metallophos"/>
    <property type="match status" value="1"/>
</dbReference>
<reference evidence="15" key="1">
    <citation type="submission" date="2024-07" db="EMBL/GenBank/DDBJ databases">
        <title>Identification and characteristics of an arsenic-resistant bacterial isolate, which belongs to a novel species.</title>
        <authorList>
            <person name="Juszczyk A."/>
            <person name="Kowalczyk A."/>
            <person name="Was K."/>
            <person name="Kosowicz W."/>
            <person name="Budzyn A."/>
            <person name="Latowski D."/>
        </authorList>
    </citation>
    <scope>NUCLEOTIDE SEQUENCE</scope>
    <source>
        <strain evidence="15">As8PL</strain>
    </source>
</reference>
<evidence type="ECO:0000259" key="13">
    <source>
        <dbReference type="Pfam" id="PF00149"/>
    </source>
</evidence>
<keyword evidence="9 11" id="KW-0378">Hydrolase</keyword>
<feature type="signal peptide" evidence="11">
    <location>
        <begin position="1"/>
        <end position="28"/>
    </location>
</feature>
<dbReference type="GO" id="GO:0046872">
    <property type="term" value="F:metal ion binding"/>
    <property type="evidence" value="ECO:0007669"/>
    <property type="project" value="UniProtKB-KW"/>
</dbReference>
<dbReference type="InterPro" id="IPR006146">
    <property type="entry name" value="5'-Nucleotdase_CS"/>
</dbReference>
<dbReference type="InterPro" id="IPR008334">
    <property type="entry name" value="5'-Nucleotdase_C"/>
</dbReference>
<evidence type="ECO:0000256" key="3">
    <source>
        <dbReference type="ARBA" id="ARBA00001968"/>
    </source>
</evidence>
<dbReference type="PANTHER" id="PTHR11575">
    <property type="entry name" value="5'-NUCLEOTIDASE-RELATED"/>
    <property type="match status" value="1"/>
</dbReference>
<protein>
    <submittedName>
        <fullName evidence="15">Bifunctional 2',3'-cyclic-nucleotide 2'-phosphodiesterase/3'-nucleotidase</fullName>
    </submittedName>
</protein>
<dbReference type="NCBIfam" id="NF006938">
    <property type="entry name" value="PRK09420.1"/>
    <property type="match status" value="1"/>
</dbReference>
<organism evidence="15">
    <name type="scientific">Alkalihalophilus sp. As8PL</name>
    <dbReference type="NCBI Taxonomy" id="3237103"/>
    <lineage>
        <taxon>Bacteria</taxon>
        <taxon>Bacillati</taxon>
        <taxon>Bacillota</taxon>
        <taxon>Bacilli</taxon>
        <taxon>Bacillales</taxon>
        <taxon>Bacillaceae</taxon>
        <taxon>Alkalihalophilus</taxon>
    </lineage>
</organism>
<evidence type="ECO:0000256" key="7">
    <source>
        <dbReference type="ARBA" id="ARBA00022729"/>
    </source>
</evidence>
<comment type="subcellular location">
    <subcellularLocation>
        <location evidence="4">Cell envelope</location>
    </subcellularLocation>
</comment>
<name>A0AB39BXN8_9BACI</name>
<evidence type="ECO:0000259" key="14">
    <source>
        <dbReference type="Pfam" id="PF02872"/>
    </source>
</evidence>
<evidence type="ECO:0000256" key="5">
    <source>
        <dbReference type="ARBA" id="ARBA00006654"/>
    </source>
</evidence>
<keyword evidence="6" id="KW-0479">Metal-binding</keyword>
<comment type="similarity">
    <text evidence="5 11">Belongs to the 5'-nucleotidase family.</text>
</comment>
<dbReference type="PROSITE" id="PS00786">
    <property type="entry name" value="5_NUCLEOTIDASE_2"/>
    <property type="match status" value="1"/>
</dbReference>
<dbReference type="RefSeq" id="WP_368505902.1">
    <property type="nucleotide sequence ID" value="NZ_CP162551.1"/>
</dbReference>
<dbReference type="InterPro" id="IPR029052">
    <property type="entry name" value="Metallo-depent_PP-like"/>
</dbReference>
<dbReference type="InterPro" id="IPR036907">
    <property type="entry name" value="5'-Nucleotdase_C_sf"/>
</dbReference>
<evidence type="ECO:0000313" key="15">
    <source>
        <dbReference type="EMBL" id="XDI38642.1"/>
    </source>
</evidence>
<dbReference type="GO" id="GO:0000166">
    <property type="term" value="F:nucleotide binding"/>
    <property type="evidence" value="ECO:0007669"/>
    <property type="project" value="UniProtKB-KW"/>
</dbReference>
<dbReference type="InterPro" id="IPR006179">
    <property type="entry name" value="5_nucleotidase/apyrase"/>
</dbReference>
<evidence type="ECO:0000256" key="12">
    <source>
        <dbReference type="SAM" id="MobiDB-lite"/>
    </source>
</evidence>
<evidence type="ECO:0000256" key="2">
    <source>
        <dbReference type="ARBA" id="ARBA00001730"/>
    </source>
</evidence>
<dbReference type="PANTHER" id="PTHR11575:SF6">
    <property type="entry name" value="2',3'-CYCLIC-NUCLEOTIDE 2'-PHOSPHODIESTERASE_3'-NUCLEOTIDASE"/>
    <property type="match status" value="1"/>
</dbReference>
<proteinExistence type="inferred from homology"/>
<comment type="catalytic activity">
    <reaction evidence="2">
        <text>a nucleoside 2',3'-cyclic phosphate + H2O = a nucleoside 3'-phosphate + H(+)</text>
        <dbReference type="Rhea" id="RHEA:19621"/>
        <dbReference type="ChEBI" id="CHEBI:15377"/>
        <dbReference type="ChEBI" id="CHEBI:15378"/>
        <dbReference type="ChEBI" id="CHEBI:66949"/>
        <dbReference type="ChEBI" id="CHEBI:66954"/>
        <dbReference type="EC" id="3.1.4.16"/>
    </reaction>
</comment>
<dbReference type="Gene3D" id="3.60.21.10">
    <property type="match status" value="1"/>
</dbReference>
<evidence type="ECO:0000256" key="10">
    <source>
        <dbReference type="ARBA" id="ARBA00023268"/>
    </source>
</evidence>
<dbReference type="SUPFAM" id="SSF56300">
    <property type="entry name" value="Metallo-dependent phosphatases"/>
    <property type="match status" value="1"/>
</dbReference>
<dbReference type="Gene3D" id="3.90.780.10">
    <property type="entry name" value="5'-Nucleotidase, C-terminal domain"/>
    <property type="match status" value="1"/>
</dbReference>
<keyword evidence="10" id="KW-0511">Multifunctional enzyme</keyword>
<dbReference type="CDD" id="cd07410">
    <property type="entry name" value="MPP_CpdB_N"/>
    <property type="match status" value="1"/>
</dbReference>
<gene>
    <name evidence="15" type="ORF">AB3N04_10255</name>
</gene>
<evidence type="ECO:0000256" key="4">
    <source>
        <dbReference type="ARBA" id="ARBA00004196"/>
    </source>
</evidence>
<accession>A0AB39BXN8</accession>
<dbReference type="GO" id="GO:0030288">
    <property type="term" value="C:outer membrane-bounded periplasmic space"/>
    <property type="evidence" value="ECO:0007669"/>
    <property type="project" value="TreeGrafter"/>
</dbReference>
<keyword evidence="7 11" id="KW-0732">Signal</keyword>
<comment type="cofactor">
    <cofactor evidence="3">
        <name>a divalent metal cation</name>
        <dbReference type="ChEBI" id="CHEBI:60240"/>
    </cofactor>
</comment>
<feature type="compositionally biased region" description="Pro residues" evidence="12">
    <location>
        <begin position="643"/>
        <end position="662"/>
    </location>
</feature>
<evidence type="ECO:0000256" key="6">
    <source>
        <dbReference type="ARBA" id="ARBA00022723"/>
    </source>
</evidence>
<feature type="domain" description="Calcineurin-like phosphoesterase" evidence="13">
    <location>
        <begin position="39"/>
        <end position="267"/>
    </location>
</feature>
<evidence type="ECO:0000256" key="1">
    <source>
        <dbReference type="ARBA" id="ARBA00000527"/>
    </source>
</evidence>
<dbReference type="EMBL" id="CP162551">
    <property type="protein sequence ID" value="XDI38642.1"/>
    <property type="molecule type" value="Genomic_DNA"/>
</dbReference>
<evidence type="ECO:0000256" key="9">
    <source>
        <dbReference type="ARBA" id="ARBA00022801"/>
    </source>
</evidence>
<dbReference type="GO" id="GO:0009166">
    <property type="term" value="P:nucleotide catabolic process"/>
    <property type="evidence" value="ECO:0007669"/>
    <property type="project" value="InterPro"/>
</dbReference>
<dbReference type="GO" id="GO:0008663">
    <property type="term" value="F:2',3'-cyclic-nucleotide 2'-phosphodiesterase activity"/>
    <property type="evidence" value="ECO:0007669"/>
    <property type="project" value="UniProtKB-EC"/>
</dbReference>
<feature type="domain" description="5'-Nucleotidase C-terminal" evidence="14">
    <location>
        <begin position="357"/>
        <end position="534"/>
    </location>
</feature>
<evidence type="ECO:0000256" key="8">
    <source>
        <dbReference type="ARBA" id="ARBA00022741"/>
    </source>
</evidence>
<dbReference type="Pfam" id="PF02872">
    <property type="entry name" value="5_nucleotid_C"/>
    <property type="match status" value="1"/>
</dbReference>
<dbReference type="GO" id="GO:0008254">
    <property type="term" value="F:3'-nucleotidase activity"/>
    <property type="evidence" value="ECO:0007669"/>
    <property type="project" value="UniProtKB-EC"/>
</dbReference>
<feature type="region of interest" description="Disordered" evidence="12">
    <location>
        <begin position="620"/>
        <end position="662"/>
    </location>
</feature>
<feature type="chain" id="PRO_5044045788" evidence="11">
    <location>
        <begin position="29"/>
        <end position="662"/>
    </location>
</feature>
<dbReference type="InterPro" id="IPR041827">
    <property type="entry name" value="CpdB_N"/>
</dbReference>
<sequence length="662" mass="73002">MERFFTKKAFLSLMIITLLMLPLSTVSAANEEDTEKLVIMGTTDIHAYMMPYDYMNDVEDNSFGLAKVHTLVEEIRANNEHTLLLDNGDIIQGSIFGDMLALVDPVGADDPHVIMDAMNLMGYDSATLGNHEFNFGLQYLDETIAKADFPWLSANIYNEDTDQLRYDPYTIIEQDINGEALQVGVIGFVPPQIMTWDRVHLDGEVYVEEIIDSANKYIPQMKEDGADIIVAVAHSGIDPSENASENAAYQLSQIEGIDAMILGHQHNVFPGTDSYSNIDGIDATNGTVNGVPTVMPGSWGSHLGVIEFDLHHTEVGWEIASAQSEAKSTAEYEPHPEMVALVEDTHLATIEYVNSPVGETANDLNTYFSRVMDNEVVQLINEAQLDYMEQNFEGTQYEEMPMLSAAAPFRAGRGGAYTSVDAGSIAIRDVNDIYVYPNTLHVVKVNGDELNTWLEQSARNFLQIDPTSSDNQYLINTDFASFDFDTIEGVEYQIDVTKPVGERIVGLTYQGEEVTTDDEFLVATNNYRAGGGGGHLDNAETILASTDENREVIIDYIRNHDGALNIEVSNNWSIVNFETDSTILFQSDLGGQELASQFPTVTFLETITDTTGLYQFHSNVEEDEDEGENDDVKGNRPPHAGQPGPPPHAGVPGPPPHANNKQ</sequence>
<dbReference type="SUPFAM" id="SSF55816">
    <property type="entry name" value="5'-nucleotidase (syn. UDP-sugar hydrolase), C-terminal domain"/>
    <property type="match status" value="1"/>
</dbReference>
<evidence type="ECO:0000256" key="11">
    <source>
        <dbReference type="RuleBase" id="RU362119"/>
    </source>
</evidence>
<dbReference type="InterPro" id="IPR004843">
    <property type="entry name" value="Calcineurin-like_PHP"/>
</dbReference>